<dbReference type="GO" id="GO:0005737">
    <property type="term" value="C:cytoplasm"/>
    <property type="evidence" value="ECO:0007669"/>
    <property type="project" value="UniProtKB-SubCell"/>
</dbReference>
<comment type="cofactor">
    <cofactor evidence="3">
        <name>Co(2+)</name>
        <dbReference type="ChEBI" id="CHEBI:48828"/>
    </cofactor>
</comment>
<evidence type="ECO:0000256" key="15">
    <source>
        <dbReference type="ARBA" id="ARBA00023141"/>
    </source>
</evidence>
<dbReference type="PANTHER" id="PTHR43622:SF7">
    <property type="entry name" value="3-DEHYDROQUINATE SYNTHASE, CHLOROPLASTIC"/>
    <property type="match status" value="1"/>
</dbReference>
<dbReference type="InterPro" id="IPR030963">
    <property type="entry name" value="DHQ_synth_fam"/>
</dbReference>
<evidence type="ECO:0000256" key="13">
    <source>
        <dbReference type="ARBA" id="ARBA00022833"/>
    </source>
</evidence>
<dbReference type="GO" id="GO:0008652">
    <property type="term" value="P:amino acid biosynthetic process"/>
    <property type="evidence" value="ECO:0007669"/>
    <property type="project" value="UniProtKB-KW"/>
</dbReference>
<feature type="domain" description="3-dehydroquinate synthase N-terminal" evidence="18">
    <location>
        <begin position="68"/>
        <end position="180"/>
    </location>
</feature>
<evidence type="ECO:0000259" key="18">
    <source>
        <dbReference type="Pfam" id="PF01761"/>
    </source>
</evidence>
<evidence type="ECO:0000259" key="19">
    <source>
        <dbReference type="Pfam" id="PF24621"/>
    </source>
</evidence>
<keyword evidence="17" id="KW-0170">Cobalt</keyword>
<protein>
    <recommendedName>
        <fullName evidence="8">3-dehydroquinate synthase</fullName>
        <ecNumber evidence="7">4.2.3.4</ecNumber>
    </recommendedName>
</protein>
<accession>A0A1J5RPS3</accession>
<dbReference type="Pfam" id="PF24621">
    <property type="entry name" value="DHQS_C"/>
    <property type="match status" value="1"/>
</dbReference>
<keyword evidence="10" id="KW-0028">Amino-acid biosynthesis</keyword>
<keyword evidence="15" id="KW-0057">Aromatic amino acid biosynthesis</keyword>
<dbReference type="Pfam" id="PF01761">
    <property type="entry name" value="DHQ_synthase"/>
    <property type="match status" value="1"/>
</dbReference>
<evidence type="ECO:0000313" key="20">
    <source>
        <dbReference type="EMBL" id="OIQ90093.1"/>
    </source>
</evidence>
<comment type="caution">
    <text evidence="20">The sequence shown here is derived from an EMBL/GenBank/DDBJ whole genome shotgun (WGS) entry which is preliminary data.</text>
</comment>
<gene>
    <name evidence="20" type="primary">aroB_11</name>
    <name evidence="20" type="ORF">GALL_280030</name>
</gene>
<evidence type="ECO:0000256" key="3">
    <source>
        <dbReference type="ARBA" id="ARBA00001941"/>
    </source>
</evidence>
<dbReference type="InterPro" id="IPR030960">
    <property type="entry name" value="DHQS/DOIS_N"/>
</dbReference>
<comment type="pathway">
    <text evidence="5">Metabolic intermediate biosynthesis; chorismate biosynthesis; chorismate from D-erythrose 4-phosphate and phosphoenolpyruvate: step 2/7.</text>
</comment>
<evidence type="ECO:0000256" key="1">
    <source>
        <dbReference type="ARBA" id="ARBA00001393"/>
    </source>
</evidence>
<dbReference type="PIRSF" id="PIRSF001455">
    <property type="entry name" value="DHQ_synth"/>
    <property type="match status" value="1"/>
</dbReference>
<keyword evidence="12" id="KW-0547">Nucleotide-binding</keyword>
<keyword evidence="11" id="KW-0479">Metal-binding</keyword>
<evidence type="ECO:0000256" key="6">
    <source>
        <dbReference type="ARBA" id="ARBA00005412"/>
    </source>
</evidence>
<dbReference type="PANTHER" id="PTHR43622">
    <property type="entry name" value="3-DEHYDROQUINATE SYNTHASE"/>
    <property type="match status" value="1"/>
</dbReference>
<evidence type="ECO:0000256" key="4">
    <source>
        <dbReference type="ARBA" id="ARBA00004496"/>
    </source>
</evidence>
<dbReference type="FunFam" id="3.40.50.1970:FF:000001">
    <property type="entry name" value="3-dehydroquinate synthase"/>
    <property type="match status" value="1"/>
</dbReference>
<organism evidence="20">
    <name type="scientific">mine drainage metagenome</name>
    <dbReference type="NCBI Taxonomy" id="410659"/>
    <lineage>
        <taxon>unclassified sequences</taxon>
        <taxon>metagenomes</taxon>
        <taxon>ecological metagenomes</taxon>
    </lineage>
</organism>
<keyword evidence="16 20" id="KW-0456">Lyase</keyword>
<evidence type="ECO:0000256" key="16">
    <source>
        <dbReference type="ARBA" id="ARBA00023239"/>
    </source>
</evidence>
<dbReference type="InterPro" id="IPR016037">
    <property type="entry name" value="DHQ_synth_AroB"/>
</dbReference>
<keyword evidence="13" id="KW-0862">Zinc</keyword>
<dbReference type="CDD" id="cd08195">
    <property type="entry name" value="DHQS"/>
    <property type="match status" value="1"/>
</dbReference>
<dbReference type="InterPro" id="IPR056179">
    <property type="entry name" value="DHQS_C"/>
</dbReference>
<dbReference type="GO" id="GO:0009073">
    <property type="term" value="P:aromatic amino acid family biosynthetic process"/>
    <property type="evidence" value="ECO:0007669"/>
    <property type="project" value="UniProtKB-KW"/>
</dbReference>
<comment type="similarity">
    <text evidence="6">Belongs to the sugar phosphate cyclases superfamily. Dehydroquinate synthase family.</text>
</comment>
<dbReference type="GO" id="GO:0003856">
    <property type="term" value="F:3-dehydroquinate synthase activity"/>
    <property type="evidence" value="ECO:0007669"/>
    <property type="project" value="UniProtKB-EC"/>
</dbReference>
<dbReference type="GO" id="GO:0000166">
    <property type="term" value="F:nucleotide binding"/>
    <property type="evidence" value="ECO:0007669"/>
    <property type="project" value="UniProtKB-KW"/>
</dbReference>
<proteinExistence type="inferred from homology"/>
<keyword evidence="14" id="KW-0520">NAD</keyword>
<comment type="cofactor">
    <cofactor evidence="2">
        <name>NAD(+)</name>
        <dbReference type="ChEBI" id="CHEBI:57540"/>
    </cofactor>
</comment>
<evidence type="ECO:0000256" key="8">
    <source>
        <dbReference type="ARBA" id="ARBA00017684"/>
    </source>
</evidence>
<dbReference type="HAMAP" id="MF_00110">
    <property type="entry name" value="DHQ_synthase"/>
    <property type="match status" value="1"/>
</dbReference>
<evidence type="ECO:0000256" key="9">
    <source>
        <dbReference type="ARBA" id="ARBA00022490"/>
    </source>
</evidence>
<dbReference type="AlphaFoldDB" id="A0A1J5RPS3"/>
<name>A0A1J5RPS3_9ZZZZ</name>
<evidence type="ECO:0000256" key="2">
    <source>
        <dbReference type="ARBA" id="ARBA00001911"/>
    </source>
</evidence>
<keyword evidence="9" id="KW-0963">Cytoplasm</keyword>
<dbReference type="InterPro" id="IPR050071">
    <property type="entry name" value="Dehydroquinate_synthase"/>
</dbReference>
<sequence>MTMSLNVSLADRAYPIHIGGSLLAKSELILPHLPVRRAAIVSNETVASLYLEALAATLSGAGVQLTRIVLPDGEQFKNWETLNRVYDALLEARCDRATTIIALGGGVVGDIAGFAAATYQRGVPLIQVPTTLLSQVDSSVGGKTGINHPRGKNMIGAFWQPKLVLADTDTLKTLPARELSAGLAEIVKIALVRDLPFLEWLEENMDKLLAGDAAALAHAIGRSCRNKAEVVAADEQETDPAGGRALLNLGHTFGHAIETGLGYGQWLHGEAVAAGTVMAAELSHRLGWLAESDVARVRQLFVRARLPVRGAALGAARYLDLMGHDKKVVAGRLRLVLLRQLGHAVTWADAPQAEIIAAIEACSG</sequence>
<comment type="subcellular location">
    <subcellularLocation>
        <location evidence="4">Cytoplasm</location>
    </subcellularLocation>
</comment>
<dbReference type="EMBL" id="MLJW01000304">
    <property type="protein sequence ID" value="OIQ90093.1"/>
    <property type="molecule type" value="Genomic_DNA"/>
</dbReference>
<feature type="domain" description="3-dehydroquinate synthase C-terminal" evidence="19">
    <location>
        <begin position="182"/>
        <end position="328"/>
    </location>
</feature>
<dbReference type="Gene3D" id="1.20.1090.10">
    <property type="entry name" value="Dehydroquinate synthase-like - alpha domain"/>
    <property type="match status" value="1"/>
</dbReference>
<evidence type="ECO:0000256" key="11">
    <source>
        <dbReference type="ARBA" id="ARBA00022723"/>
    </source>
</evidence>
<dbReference type="NCBIfam" id="TIGR01357">
    <property type="entry name" value="aroB"/>
    <property type="match status" value="1"/>
</dbReference>
<evidence type="ECO:0000256" key="5">
    <source>
        <dbReference type="ARBA" id="ARBA00004661"/>
    </source>
</evidence>
<evidence type="ECO:0000256" key="12">
    <source>
        <dbReference type="ARBA" id="ARBA00022741"/>
    </source>
</evidence>
<evidence type="ECO:0000256" key="17">
    <source>
        <dbReference type="ARBA" id="ARBA00023285"/>
    </source>
</evidence>
<dbReference type="EC" id="4.2.3.4" evidence="7"/>
<dbReference type="GO" id="GO:0046872">
    <property type="term" value="F:metal ion binding"/>
    <property type="evidence" value="ECO:0007669"/>
    <property type="project" value="UniProtKB-KW"/>
</dbReference>
<comment type="catalytic activity">
    <reaction evidence="1">
        <text>7-phospho-2-dehydro-3-deoxy-D-arabino-heptonate = 3-dehydroquinate + phosphate</text>
        <dbReference type="Rhea" id="RHEA:21968"/>
        <dbReference type="ChEBI" id="CHEBI:32364"/>
        <dbReference type="ChEBI" id="CHEBI:43474"/>
        <dbReference type="ChEBI" id="CHEBI:58394"/>
        <dbReference type="EC" id="4.2.3.4"/>
    </reaction>
</comment>
<dbReference type="SUPFAM" id="SSF56796">
    <property type="entry name" value="Dehydroquinate synthase-like"/>
    <property type="match status" value="1"/>
</dbReference>
<evidence type="ECO:0000256" key="14">
    <source>
        <dbReference type="ARBA" id="ARBA00023027"/>
    </source>
</evidence>
<reference evidence="20" key="1">
    <citation type="submission" date="2016-10" db="EMBL/GenBank/DDBJ databases">
        <title>Sequence of Gallionella enrichment culture.</title>
        <authorList>
            <person name="Poehlein A."/>
            <person name="Muehling M."/>
            <person name="Daniel R."/>
        </authorList>
    </citation>
    <scope>NUCLEOTIDE SEQUENCE</scope>
</reference>
<evidence type="ECO:0000256" key="10">
    <source>
        <dbReference type="ARBA" id="ARBA00022605"/>
    </source>
</evidence>
<dbReference type="Gene3D" id="3.40.50.1970">
    <property type="match status" value="1"/>
</dbReference>
<evidence type="ECO:0000256" key="7">
    <source>
        <dbReference type="ARBA" id="ARBA00013031"/>
    </source>
</evidence>